<sequence length="120" mass="13012">MASACSFHGVVVTNSNKMILDALPGDYESYFSSDTLKEAEQVPPDAPEQTPNYLTMLTHPNTPSHRLDLKIGAVCAIQQSLSVEKGLVHRSADSRDTGKALPASHYIHVQPTGFNLDCQS</sequence>
<dbReference type="OrthoDB" id="2685768at2759"/>
<protein>
    <submittedName>
        <fullName evidence="1">Uncharacterized protein</fullName>
    </submittedName>
</protein>
<name>A0A9P7DHM0_9AGAM</name>
<reference evidence="1" key="1">
    <citation type="journal article" date="2020" name="New Phytol.">
        <title>Comparative genomics reveals dynamic genome evolution in host specialist ectomycorrhizal fungi.</title>
        <authorList>
            <person name="Lofgren L.A."/>
            <person name="Nguyen N.H."/>
            <person name="Vilgalys R."/>
            <person name="Ruytinx J."/>
            <person name="Liao H.L."/>
            <person name="Branco S."/>
            <person name="Kuo A."/>
            <person name="LaButti K."/>
            <person name="Lipzen A."/>
            <person name="Andreopoulos W."/>
            <person name="Pangilinan J."/>
            <person name="Riley R."/>
            <person name="Hundley H."/>
            <person name="Na H."/>
            <person name="Barry K."/>
            <person name="Grigoriev I.V."/>
            <person name="Stajich J.E."/>
            <person name="Kennedy P.G."/>
        </authorList>
    </citation>
    <scope>NUCLEOTIDE SEQUENCE</scope>
    <source>
        <strain evidence="1">S12</strain>
    </source>
</reference>
<gene>
    <name evidence="1" type="ORF">HD556DRAFT_1443955</name>
</gene>
<comment type="caution">
    <text evidence="1">The sequence shown here is derived from an EMBL/GenBank/DDBJ whole genome shotgun (WGS) entry which is preliminary data.</text>
</comment>
<proteinExistence type="predicted"/>
<dbReference type="AlphaFoldDB" id="A0A9P7DHM0"/>
<dbReference type="RefSeq" id="XP_041159696.1">
    <property type="nucleotide sequence ID" value="XM_041306704.1"/>
</dbReference>
<dbReference type="Proteomes" id="UP000719766">
    <property type="component" value="Unassembled WGS sequence"/>
</dbReference>
<evidence type="ECO:0000313" key="2">
    <source>
        <dbReference type="Proteomes" id="UP000719766"/>
    </source>
</evidence>
<accession>A0A9P7DHM0</accession>
<organism evidence="1 2">
    <name type="scientific">Suillus plorans</name>
    <dbReference type="NCBI Taxonomy" id="116603"/>
    <lineage>
        <taxon>Eukaryota</taxon>
        <taxon>Fungi</taxon>
        <taxon>Dikarya</taxon>
        <taxon>Basidiomycota</taxon>
        <taxon>Agaricomycotina</taxon>
        <taxon>Agaricomycetes</taxon>
        <taxon>Agaricomycetidae</taxon>
        <taxon>Boletales</taxon>
        <taxon>Suillineae</taxon>
        <taxon>Suillaceae</taxon>
        <taxon>Suillus</taxon>
    </lineage>
</organism>
<dbReference type="GeneID" id="64600468"/>
<dbReference type="EMBL" id="JABBWE010000032">
    <property type="protein sequence ID" value="KAG1793207.1"/>
    <property type="molecule type" value="Genomic_DNA"/>
</dbReference>
<evidence type="ECO:0000313" key="1">
    <source>
        <dbReference type="EMBL" id="KAG1793207.1"/>
    </source>
</evidence>
<keyword evidence="2" id="KW-1185">Reference proteome</keyword>